<reference evidence="1 2" key="2">
    <citation type="journal article" date="2016" name="Microb. Ecol.">
        <title>Genome Characteristics of a Novel Type I Methanotroph (Sn10-6) Isolated from a Flooded Indian Rice Field.</title>
        <authorList>
            <person name="Rahalkar M.C."/>
            <person name="Pandit P.S."/>
            <person name="Dhakephalkar P.K."/>
            <person name="Pore S."/>
            <person name="Arora P."/>
            <person name="Kapse N."/>
        </authorList>
    </citation>
    <scope>NUCLEOTIDE SEQUENCE [LARGE SCALE GENOMIC DNA]</scope>
    <source>
        <strain evidence="1 2">Sn10-6</strain>
    </source>
</reference>
<dbReference type="Gene3D" id="1.25.40.10">
    <property type="entry name" value="Tetratricopeptide repeat domain"/>
    <property type="match status" value="1"/>
</dbReference>
<protein>
    <recommendedName>
        <fullName evidence="3">Tetratricopeptide repeat protein</fullName>
    </recommendedName>
</protein>
<evidence type="ECO:0000313" key="2">
    <source>
        <dbReference type="Proteomes" id="UP000033684"/>
    </source>
</evidence>
<proteinExistence type="predicted"/>
<dbReference type="EMBL" id="LAJX01000354">
    <property type="protein sequence ID" value="KJV04983.1"/>
    <property type="molecule type" value="Genomic_DNA"/>
</dbReference>
<keyword evidence="2" id="KW-1185">Reference proteome</keyword>
<evidence type="ECO:0008006" key="3">
    <source>
        <dbReference type="Google" id="ProtNLM"/>
    </source>
</evidence>
<dbReference type="SUPFAM" id="SSF48452">
    <property type="entry name" value="TPR-like"/>
    <property type="match status" value="1"/>
</dbReference>
<dbReference type="Pfam" id="PF13428">
    <property type="entry name" value="TPR_14"/>
    <property type="match status" value="1"/>
</dbReference>
<dbReference type="Proteomes" id="UP000033684">
    <property type="component" value="Unassembled WGS sequence"/>
</dbReference>
<reference evidence="2" key="1">
    <citation type="submission" date="2015-03" db="EMBL/GenBank/DDBJ databases">
        <title>Draft genome sequence of a novel methanotroph (Sn10-6) isolated from flooded ricefield rhizosphere in India.</title>
        <authorList>
            <person name="Pandit P.S."/>
            <person name="Pore S.D."/>
            <person name="Arora P."/>
            <person name="Kapse N.G."/>
            <person name="Dhakephalkar P.K."/>
            <person name="Rahalkar M.C."/>
        </authorList>
    </citation>
    <scope>NUCLEOTIDE SEQUENCE [LARGE SCALE GENOMIC DNA]</scope>
    <source>
        <strain evidence="2">Sn10-6</strain>
    </source>
</reference>
<dbReference type="OrthoDB" id="255821at2"/>
<dbReference type="AlphaFoldDB" id="A0A0F3IEL2"/>
<comment type="caution">
    <text evidence="1">The sequence shown here is derived from an EMBL/GenBank/DDBJ whole genome shotgun (WGS) entry which is preliminary data.</text>
</comment>
<dbReference type="InterPro" id="IPR011990">
    <property type="entry name" value="TPR-like_helical_dom_sf"/>
</dbReference>
<evidence type="ECO:0000313" key="1">
    <source>
        <dbReference type="EMBL" id="KJV04983.1"/>
    </source>
</evidence>
<gene>
    <name evidence="1" type="ORF">VZ94_21450</name>
</gene>
<sequence>MKSQERLRAAYAAYQKGDLKAALVQAEAALKALPRDPNILQFAGVVSCQAGATEKKGADYLQRALDNGGDTVDNRINLAKALSELGRWKEALQICAVEGDASSPDLQRMHADLLKAQGRPSEAVWVYERLVYEQPNNFEAWNNLAMPAMKVVTSMGR</sequence>
<name>A0A0F3IEL2_9GAMM</name>
<organism evidence="1 2">
    <name type="scientific">Methylocucumis oryzae</name>
    <dbReference type="NCBI Taxonomy" id="1632867"/>
    <lineage>
        <taxon>Bacteria</taxon>
        <taxon>Pseudomonadati</taxon>
        <taxon>Pseudomonadota</taxon>
        <taxon>Gammaproteobacteria</taxon>
        <taxon>Methylococcales</taxon>
        <taxon>Methylococcaceae</taxon>
        <taxon>Methylocucumis</taxon>
    </lineage>
</organism>
<accession>A0A0F3IEL2</accession>
<dbReference type="RefSeq" id="WP_045780805.1">
    <property type="nucleotide sequence ID" value="NZ_LAJX01000354.1"/>
</dbReference>